<dbReference type="EMBL" id="JBHLUD010000013">
    <property type="protein sequence ID" value="MFC0547363.1"/>
    <property type="molecule type" value="Genomic_DNA"/>
</dbReference>
<gene>
    <name evidence="1" type="ORF">ACFFH7_38050</name>
</gene>
<dbReference type="Pfam" id="PF10824">
    <property type="entry name" value="T7SS_ESX_EspC"/>
    <property type="match status" value="1"/>
</dbReference>
<dbReference type="Proteomes" id="UP001589810">
    <property type="component" value="Unassembled WGS sequence"/>
</dbReference>
<reference evidence="1 2" key="1">
    <citation type="submission" date="2024-09" db="EMBL/GenBank/DDBJ databases">
        <authorList>
            <person name="Sun Q."/>
            <person name="Mori K."/>
        </authorList>
    </citation>
    <scope>NUCLEOTIDE SEQUENCE [LARGE SCALE GENOMIC DNA]</scope>
    <source>
        <strain evidence="1 2">TBRC 1432</strain>
    </source>
</reference>
<evidence type="ECO:0000313" key="2">
    <source>
        <dbReference type="Proteomes" id="UP001589810"/>
    </source>
</evidence>
<name>A0ABV6N494_9PSEU</name>
<organism evidence="1 2">
    <name type="scientific">Kutzneria chonburiensis</name>
    <dbReference type="NCBI Taxonomy" id="1483604"/>
    <lineage>
        <taxon>Bacteria</taxon>
        <taxon>Bacillati</taxon>
        <taxon>Actinomycetota</taxon>
        <taxon>Actinomycetes</taxon>
        <taxon>Pseudonocardiales</taxon>
        <taxon>Pseudonocardiaceae</taxon>
        <taxon>Kutzneria</taxon>
    </lineage>
</organism>
<protein>
    <submittedName>
        <fullName evidence="1">Type VII secretion target</fullName>
    </submittedName>
</protein>
<evidence type="ECO:0000313" key="1">
    <source>
        <dbReference type="EMBL" id="MFC0547363.1"/>
    </source>
</evidence>
<proteinExistence type="predicted"/>
<comment type="caution">
    <text evidence="1">The sequence shown here is derived from an EMBL/GenBank/DDBJ whole genome shotgun (WGS) entry which is preliminary data.</text>
</comment>
<accession>A0ABV6N494</accession>
<dbReference type="RefSeq" id="WP_273937594.1">
    <property type="nucleotide sequence ID" value="NZ_CP097263.1"/>
</dbReference>
<keyword evidence="2" id="KW-1185">Reference proteome</keyword>
<sequence>MTSFSVDPAELIGLAGRTRARGAELAELPAGKYLLNAAELDVAELVAPLSAVQDASRQAMKIINGDLTALAERLAATAAGYRTVDEELARQLADVVAQRS</sequence>
<dbReference type="InterPro" id="IPR022536">
    <property type="entry name" value="EspC"/>
</dbReference>